<dbReference type="EMBL" id="JABRWO010000021">
    <property type="protein sequence ID" value="MBA2117844.1"/>
    <property type="molecule type" value="Genomic_DNA"/>
</dbReference>
<keyword evidence="2" id="KW-1185">Reference proteome</keyword>
<comment type="caution">
    <text evidence="1">The sequence shown here is derived from an EMBL/GenBank/DDBJ whole genome shotgun (WGS) entry which is preliminary data.</text>
</comment>
<organism evidence="1 2">
    <name type="scientific">Bremerella alba</name>
    <dbReference type="NCBI Taxonomy" id="980252"/>
    <lineage>
        <taxon>Bacteria</taxon>
        <taxon>Pseudomonadati</taxon>
        <taxon>Planctomycetota</taxon>
        <taxon>Planctomycetia</taxon>
        <taxon>Pirellulales</taxon>
        <taxon>Pirellulaceae</taxon>
        <taxon>Bremerella</taxon>
    </lineage>
</organism>
<dbReference type="Proteomes" id="UP000551616">
    <property type="component" value="Unassembled WGS sequence"/>
</dbReference>
<dbReference type="AlphaFoldDB" id="A0A7V8VA97"/>
<dbReference type="RefSeq" id="WP_207399203.1">
    <property type="nucleotide sequence ID" value="NZ_JABRWO010000021.1"/>
</dbReference>
<evidence type="ECO:0000313" key="2">
    <source>
        <dbReference type="Proteomes" id="UP000551616"/>
    </source>
</evidence>
<evidence type="ECO:0000313" key="1">
    <source>
        <dbReference type="EMBL" id="MBA2117844.1"/>
    </source>
</evidence>
<sequence length="210" mass="23189">MKSSEVDIETISALLYDFNQVLCRLLELEHARNPKSGDKYLNLINEFSDLKKKKQRFASVSEFAEIAIDAQSKLSRLGYRPSAKKADSIVGVLMRFASSATPDNIHREAKGFATAVGLIDVKDLGSQLQPNLVAVLFRPTNPQDNPAVNAMRDVVLSIFLASQLTTAAAHADSYGLFSLRLLEGVSKHLVDVLESIVRVFSQRAELLEQN</sequence>
<protein>
    <submittedName>
        <fullName evidence="1">Uncharacterized protein</fullName>
    </submittedName>
</protein>
<proteinExistence type="predicted"/>
<name>A0A7V8VA97_9BACT</name>
<reference evidence="1 2" key="1">
    <citation type="submission" date="2020-05" db="EMBL/GenBank/DDBJ databases">
        <title>Bremerella alba sp. nov., a novel planctomycete isolated from the surface of the macroalga Fucus spiralis.</title>
        <authorList>
            <person name="Godinho O."/>
            <person name="Botelho R."/>
            <person name="Albuquerque L."/>
            <person name="Wiegand S."/>
            <person name="Da Costa M.S."/>
            <person name="Lobo-Da-Cunha A."/>
            <person name="Jogler C."/>
            <person name="Lage O.M."/>
        </authorList>
    </citation>
    <scope>NUCLEOTIDE SEQUENCE [LARGE SCALE GENOMIC DNA]</scope>
    <source>
        <strain evidence="1 2">FF15</strain>
    </source>
</reference>
<accession>A0A7V8VA97</accession>
<gene>
    <name evidence="1" type="ORF">HOV93_50500</name>
</gene>